<evidence type="ECO:0000256" key="5">
    <source>
        <dbReference type="ARBA" id="ARBA00022801"/>
    </source>
</evidence>
<dbReference type="SUPFAM" id="SSF52540">
    <property type="entry name" value="P-loop containing nucleoside triphosphate hydrolases"/>
    <property type="match status" value="1"/>
</dbReference>
<dbReference type="InterPro" id="IPR013395">
    <property type="entry name" value="CRISPR-assoc_Cas3_yers"/>
</dbReference>
<dbReference type="RefSeq" id="WP_120131060.1">
    <property type="nucleotide sequence ID" value="NZ_RAHH01000002.1"/>
</dbReference>
<evidence type="ECO:0000256" key="7">
    <source>
        <dbReference type="ARBA" id="ARBA00022840"/>
    </source>
</evidence>
<evidence type="ECO:0000259" key="9">
    <source>
        <dbReference type="PROSITE" id="PS51643"/>
    </source>
</evidence>
<keyword evidence="3" id="KW-0479">Metal-binding</keyword>
<keyword evidence="7" id="KW-0067">ATP-binding</keyword>
<dbReference type="PROSITE" id="PS51643">
    <property type="entry name" value="HD_CAS3"/>
    <property type="match status" value="1"/>
</dbReference>
<name>A0A419NE63_9GAMM</name>
<dbReference type="InterPro" id="IPR048823">
    <property type="entry name" value="Cas3_I-F_Cas2"/>
</dbReference>
<dbReference type="InterPro" id="IPR038257">
    <property type="entry name" value="CRISPR-assoc_Cas3_HD_sf"/>
</dbReference>
<dbReference type="Gene3D" id="1.10.3210.30">
    <property type="match status" value="1"/>
</dbReference>
<reference evidence="10 11" key="1">
    <citation type="submission" date="2018-09" db="EMBL/GenBank/DDBJ databases">
        <authorList>
            <person name="Le Fleche-Mateos A."/>
        </authorList>
    </citation>
    <scope>NUCLEOTIDE SEQUENCE [LARGE SCALE GENOMIC DNA]</scope>
    <source>
        <strain evidence="10 11">DSM 27399</strain>
    </source>
</reference>
<dbReference type="OrthoDB" id="220028at2"/>
<dbReference type="GO" id="GO:0046872">
    <property type="term" value="F:metal ion binding"/>
    <property type="evidence" value="ECO:0007669"/>
    <property type="project" value="UniProtKB-KW"/>
</dbReference>
<keyword evidence="11" id="KW-1185">Reference proteome</keyword>
<evidence type="ECO:0000313" key="10">
    <source>
        <dbReference type="EMBL" id="RJT47044.1"/>
    </source>
</evidence>
<comment type="similarity">
    <text evidence="2">In the central section; belongs to the CRISPR-associated helicase Cas3 family.</text>
</comment>
<keyword evidence="6" id="KW-0347">Helicase</keyword>
<keyword evidence="4" id="KW-0547">Nucleotide-binding</keyword>
<dbReference type="EMBL" id="RAHH01000002">
    <property type="protein sequence ID" value="RJT47044.1"/>
    <property type="molecule type" value="Genomic_DNA"/>
</dbReference>
<sequence length="1082" mass="122892">MNILLVSECSKKALTETRRIVDQFAERKGERTWQTAITLEGLNTLRRILRKTARRNTAVACHWIKSNNQTEVLWIVGNIRKFNYKGSVPTHSTQRDILKSGSENTFHSISTIGLLAAIGGLFHDFGKASKLFQNKLKGQGKSFEPYRHEWISVRLFQAFVGQQTDEQWLTSLQNVSAEDEKVMIQNLASNNVSHSHNSPLEGLPPVARLVAWLIVSHHRLPVYPRQNDNYNNPPQLSEIEHWQDQQFAPCWNSTNMDAPWTSREQLAVWQFVHGTPVQSATWRGKAQKFANRALQLPLFTSPFVTAQQRFTRHLARLVLMLSDHLYSSLEATEGWQDPDFPAIANTDKKSGKPKQHLDEHNIGVCQTAWLLARSLPYLRETLPAISRHKGFKKRAQQEKFHWQDKAFDLACGLRENTRQHGFFGVNMASTGCGKTLANARIMYGLSDEKLGCRFSVALGLRTLTLQTGDALSEKLHLDPEDLAVLIGSQAVQQLHQLSHDDRQVKNTGSQSADDLFAEHQYVRYEGTLDTGRLGQWLKGKDALLKLLSAPVLVTTIDHLIPACESLRGGHQIAPMLRLLTSDLVLDEPDDFDMADLPALCRLVNWAGMLGSRVLLSSATLAPALVQALFSAYVAGRNDYQQANGQPGLPVNVCCAWFDEFHVSESQHMSGKSFGTQHREFVVKRVPLLRKAKPLRQAVLVTVTPETAREHDVLNAVSACVHQSLLELHHAHHKGKKLTVGLIRMANIDPLVAVSQRLMTMPSPANIQIHYCVYHSQYPLAMRAHIENRLDAMLTRNDEKAIWQVDEVRRAFAEYPEKHHIFVVLATSVAEIGRDHDYDWAIAEPSSMRSLIQLAGRVQRHRQSAPQMPNVHILHKNAKALKKVTPAYCKPGFESRVNLLSSHDLHDLLRPEEYGVLNAIPRIQERETPDPQMNLTDMEHGRLWPELLGRKPCGENYAARWWRDRADWCGELQQRTPFRQSAPDKQYYLWLDEEGEEPRFRQPDEGIEGWKDSGGFKAITPICAQGVSPWMEMNCETLYQRLADDFGWELQRVSKTFGEICLPEDENKRWHWHEALGVFGALD</sequence>
<dbReference type="GO" id="GO:0016787">
    <property type="term" value="F:hydrolase activity"/>
    <property type="evidence" value="ECO:0007669"/>
    <property type="project" value="UniProtKB-KW"/>
</dbReference>
<keyword evidence="8" id="KW-0051">Antiviral defense</keyword>
<keyword evidence="5" id="KW-0378">Hydrolase</keyword>
<dbReference type="GO" id="GO:0051607">
    <property type="term" value="P:defense response to virus"/>
    <property type="evidence" value="ECO:0007669"/>
    <property type="project" value="UniProtKB-KW"/>
</dbReference>
<dbReference type="InterPro" id="IPR006483">
    <property type="entry name" value="CRISPR-assoc_Cas3_HD"/>
</dbReference>
<dbReference type="Proteomes" id="UP000284908">
    <property type="component" value="Unassembled WGS sequence"/>
</dbReference>
<organism evidence="10 11">
    <name type="scientific">Rahnella woolbedingensis</name>
    <dbReference type="NCBI Taxonomy" id="1510574"/>
    <lineage>
        <taxon>Bacteria</taxon>
        <taxon>Pseudomonadati</taxon>
        <taxon>Pseudomonadota</taxon>
        <taxon>Gammaproteobacteria</taxon>
        <taxon>Enterobacterales</taxon>
        <taxon>Yersiniaceae</taxon>
        <taxon>Rahnella</taxon>
    </lineage>
</organism>
<protein>
    <submittedName>
        <fullName evidence="10">Type I-F CRISPR-associated helicase Cas3</fullName>
    </submittedName>
</protein>
<dbReference type="InterPro" id="IPR027417">
    <property type="entry name" value="P-loop_NTPase"/>
</dbReference>
<proteinExistence type="inferred from homology"/>
<evidence type="ECO:0000256" key="8">
    <source>
        <dbReference type="ARBA" id="ARBA00023118"/>
    </source>
</evidence>
<comment type="caution">
    <text evidence="10">The sequence shown here is derived from an EMBL/GenBank/DDBJ whole genome shotgun (WGS) entry which is preliminary data.</text>
</comment>
<evidence type="ECO:0000313" key="11">
    <source>
        <dbReference type="Proteomes" id="UP000284908"/>
    </source>
</evidence>
<comment type="similarity">
    <text evidence="1">In the N-terminal section; belongs to the CRISPR-associated nuclease Cas3-HD family.</text>
</comment>
<feature type="domain" description="HD Cas3-type" evidence="9">
    <location>
        <begin position="102"/>
        <end position="325"/>
    </location>
</feature>
<evidence type="ECO:0000256" key="2">
    <source>
        <dbReference type="ARBA" id="ARBA00009046"/>
    </source>
</evidence>
<gene>
    <name evidence="10" type="primary">cas3f</name>
    <name evidence="10" type="ORF">D6C13_01365</name>
</gene>
<dbReference type="GO" id="GO:0004386">
    <property type="term" value="F:helicase activity"/>
    <property type="evidence" value="ECO:0007669"/>
    <property type="project" value="UniProtKB-KW"/>
</dbReference>
<dbReference type="Pfam" id="PF22590">
    <property type="entry name" value="Cas3-like_C_2"/>
    <property type="match status" value="1"/>
</dbReference>
<evidence type="ECO:0000256" key="6">
    <source>
        <dbReference type="ARBA" id="ARBA00022806"/>
    </source>
</evidence>
<evidence type="ECO:0000256" key="1">
    <source>
        <dbReference type="ARBA" id="ARBA00006847"/>
    </source>
</evidence>
<dbReference type="Pfam" id="PF21384">
    <property type="entry name" value="Cas3_I-F_Cas2"/>
    <property type="match status" value="1"/>
</dbReference>
<dbReference type="AlphaFoldDB" id="A0A419NE63"/>
<dbReference type="InterPro" id="IPR054712">
    <property type="entry name" value="Cas3-like_dom"/>
</dbReference>
<evidence type="ECO:0000256" key="3">
    <source>
        <dbReference type="ARBA" id="ARBA00022723"/>
    </source>
</evidence>
<dbReference type="NCBIfam" id="TIGR02562">
    <property type="entry name" value="cas3_yersinia"/>
    <property type="match status" value="1"/>
</dbReference>
<evidence type="ECO:0000256" key="4">
    <source>
        <dbReference type="ARBA" id="ARBA00022741"/>
    </source>
</evidence>
<dbReference type="GO" id="GO:0005524">
    <property type="term" value="F:ATP binding"/>
    <property type="evidence" value="ECO:0007669"/>
    <property type="project" value="UniProtKB-KW"/>
</dbReference>
<accession>A0A419NE63</accession>